<reference evidence="2" key="1">
    <citation type="submission" date="2020-11" db="EMBL/GenBank/DDBJ databases">
        <authorList>
            <person name="Tran Van P."/>
        </authorList>
    </citation>
    <scope>NUCLEOTIDE SEQUENCE</scope>
</reference>
<evidence type="ECO:0000313" key="2">
    <source>
        <dbReference type="EMBL" id="CAD7441567.1"/>
    </source>
</evidence>
<name>A0A7R9EUZ1_9NEOP</name>
<feature type="region of interest" description="Disordered" evidence="1">
    <location>
        <begin position="171"/>
        <end position="203"/>
    </location>
</feature>
<proteinExistence type="predicted"/>
<organism evidence="2">
    <name type="scientific">Timema bartmani</name>
    <dbReference type="NCBI Taxonomy" id="61472"/>
    <lineage>
        <taxon>Eukaryota</taxon>
        <taxon>Metazoa</taxon>
        <taxon>Ecdysozoa</taxon>
        <taxon>Arthropoda</taxon>
        <taxon>Hexapoda</taxon>
        <taxon>Insecta</taxon>
        <taxon>Pterygota</taxon>
        <taxon>Neoptera</taxon>
        <taxon>Polyneoptera</taxon>
        <taxon>Phasmatodea</taxon>
        <taxon>Timematodea</taxon>
        <taxon>Timematoidea</taxon>
        <taxon>Timematidae</taxon>
        <taxon>Timema</taxon>
    </lineage>
</organism>
<dbReference type="EMBL" id="OD565354">
    <property type="protein sequence ID" value="CAD7441567.1"/>
    <property type="molecule type" value="Genomic_DNA"/>
</dbReference>
<accession>A0A7R9EUZ1</accession>
<sequence length="203" mass="22999">MNPKEWRKEDRDEERRILMEAYPHLSEEIVENHLGKNTLRVTGWVSNPDFAITGKQSSGWVTPQDVAQGLTQGGTLQGFPDEEHLPGRGKPLVPSGRNSNPNLPIRTWAQPMRNIATVINHSWYAERDSDFQLRQREATQQYANVPMTMKTRPLELGGLNLEEVNPHLRGERVENHLGKTAPSSPDRDLNLDFPVLGGRAQHD</sequence>
<protein>
    <submittedName>
        <fullName evidence="2">Uncharacterized protein</fullName>
    </submittedName>
</protein>
<dbReference type="AlphaFoldDB" id="A0A7R9EUZ1"/>
<gene>
    <name evidence="2" type="ORF">TBIB3V08_LOCUS4031</name>
</gene>
<evidence type="ECO:0000256" key="1">
    <source>
        <dbReference type="SAM" id="MobiDB-lite"/>
    </source>
</evidence>